<keyword evidence="8 10" id="KW-0238">DNA-binding</keyword>
<feature type="compositionally biased region" description="Basic residues" evidence="11">
    <location>
        <begin position="683"/>
        <end position="718"/>
    </location>
</feature>
<dbReference type="Pfam" id="PF01131">
    <property type="entry name" value="Topoisom_bac"/>
    <property type="match status" value="1"/>
</dbReference>
<dbReference type="SMART" id="SM00493">
    <property type="entry name" value="TOPRIM"/>
    <property type="match status" value="1"/>
</dbReference>
<dbReference type="Proteomes" id="UP001286174">
    <property type="component" value="Unassembled WGS sequence"/>
</dbReference>
<comment type="subunit">
    <text evidence="10">Monomer.</text>
</comment>
<dbReference type="SMART" id="SM00436">
    <property type="entry name" value="TOP1Bc"/>
    <property type="match status" value="1"/>
</dbReference>
<dbReference type="InterPro" id="IPR013498">
    <property type="entry name" value="Topo_IA_Znf"/>
</dbReference>
<dbReference type="SUPFAM" id="SSF56712">
    <property type="entry name" value="Prokaryotic type I DNA topoisomerase"/>
    <property type="match status" value="1"/>
</dbReference>
<dbReference type="Pfam" id="PF01396">
    <property type="entry name" value="Zn_ribbon_Top1"/>
    <property type="match status" value="2"/>
</dbReference>
<dbReference type="SUPFAM" id="SSF57783">
    <property type="entry name" value="Zinc beta-ribbon"/>
    <property type="match status" value="2"/>
</dbReference>
<sequence length="737" mass="82720">MKNLVIVESPSKSKTIGKYLGPDYTVVSSKGHIRDLAIKGKDGLGVDIDNGFTPVYEISKDKKDVVKELKDDASKAQNVYLATDPDREGEAISWHLAQVLDLPEDATDRVTFHEITKNAVKQAFSQPRQIDMDLVHSQETRRILDRIIGFKLSKLLKNKIKSKSAGRVQSVALKLIVEREKEIKAFKPQEYWTLDAIFRKDGTEFTAALSKINAEKAQLHNAEEAEKAFQACQGEFEITSIKTSVRSRRQPLPFITSTLQQEASTKLGFAAKRTMSIAQRLYEGIDIGSGQEGLITYMRTDSTRLSDLYINAGRKKIEQEFGKEYLGSYHAHNDANAQDAHEAIRPTNIENTPEKIKPYLTSEQYKLYHMIYARALASLMAPARFDAMTVVLSQNGHDFTASGSKLAFDGFLKVYKDYDASKDVLLPVLEQGEKMPAASLQKNQHFTEPPARYTEAKLIKAMEEEGIGRPSTYAMIIDTIQARGYVTLERTSPKSRTRVFFPTDQGILTTEKLDEYFASIINVKYTAQMETKLDEIADGEARELDTLTAFWQKFEPLLDAAYEGMEKIQPEKTGEKCPVCGGDLVYRVGRYGKFISCSNFPTCRYTRQIETDKEKPEPIGRTCPDCGGQLVKRKNRYGSYFIGCANYPKCHYMENMQGERVYSKAEKAAMKQGDGKEEDSTKPAKKTTVRKTARKTTAKKTSAKKTAVRKTAARKTAARKTTAGKASSRTKKTGEEA</sequence>
<dbReference type="GO" id="GO:0008270">
    <property type="term" value="F:zinc ion binding"/>
    <property type="evidence" value="ECO:0007669"/>
    <property type="project" value="UniProtKB-KW"/>
</dbReference>
<gene>
    <name evidence="10 14" type="primary">topA</name>
    <name evidence="14" type="ORF">MOZ60_08895</name>
</gene>
<evidence type="ECO:0000256" key="10">
    <source>
        <dbReference type="HAMAP-Rule" id="MF_00952"/>
    </source>
</evidence>
<dbReference type="RefSeq" id="WP_370596416.1">
    <property type="nucleotide sequence ID" value="NZ_JALBUR010000026.1"/>
</dbReference>
<keyword evidence="6" id="KW-0460">Magnesium</keyword>
<dbReference type="Gene3D" id="1.10.290.10">
    <property type="entry name" value="Topoisomerase I, domain 4"/>
    <property type="match status" value="1"/>
</dbReference>
<dbReference type="InterPro" id="IPR003602">
    <property type="entry name" value="Topo_IA_DNA-bd_dom"/>
</dbReference>
<evidence type="ECO:0000259" key="13">
    <source>
        <dbReference type="PROSITE" id="PS52039"/>
    </source>
</evidence>
<comment type="function">
    <text evidence="10">Releases the supercoiling and torsional tension of DNA, which is introduced during the DNA replication and transcription, by transiently cleaving and rejoining one strand of the DNA duplex. Introduces a single-strand break via transesterification at a target site in duplex DNA. The scissile phosphodiester is attacked by the catalytic tyrosine of the enzyme, resulting in the formation of a DNA-(5'-phosphotyrosyl)-enzyme intermediate and the expulsion of a 3'-OH DNA strand. The free DNA strand then undergoes passage around the unbroken strand, thus removing DNA supercoils. Finally, in the religation step, the DNA 3'-OH attacks the covalent intermediate to expel the active-site tyrosine and restore the DNA phosphodiester backbone.</text>
</comment>
<comment type="caution">
    <text evidence="10">Lacks conserved residue(s) required for the propagation of feature annotation.</text>
</comment>
<dbReference type="InterPro" id="IPR034149">
    <property type="entry name" value="TOPRIM_TopoI"/>
</dbReference>
<feature type="site" description="Interaction with DNA" evidence="10">
    <location>
        <position position="145"/>
    </location>
</feature>
<evidence type="ECO:0000256" key="3">
    <source>
        <dbReference type="ARBA" id="ARBA00022723"/>
    </source>
</evidence>
<feature type="site" description="Interaction with DNA" evidence="10">
    <location>
        <position position="299"/>
    </location>
</feature>
<evidence type="ECO:0000313" key="15">
    <source>
        <dbReference type="Proteomes" id="UP001286174"/>
    </source>
</evidence>
<dbReference type="PANTHER" id="PTHR42785:SF1">
    <property type="entry name" value="DNA TOPOISOMERASE"/>
    <property type="match status" value="1"/>
</dbReference>
<dbReference type="NCBIfam" id="TIGR01051">
    <property type="entry name" value="topA_bact"/>
    <property type="match status" value="1"/>
</dbReference>
<dbReference type="Gene3D" id="2.70.20.10">
    <property type="entry name" value="Topoisomerase I, domain 3"/>
    <property type="match status" value="1"/>
</dbReference>
<dbReference type="InterPro" id="IPR013824">
    <property type="entry name" value="Topo_IA_cen_sub1"/>
</dbReference>
<evidence type="ECO:0000256" key="1">
    <source>
        <dbReference type="ARBA" id="ARBA00000213"/>
    </source>
</evidence>
<dbReference type="Gene3D" id="1.10.460.10">
    <property type="entry name" value="Topoisomerase I, domain 2"/>
    <property type="match status" value="1"/>
</dbReference>
<dbReference type="GO" id="GO:0006265">
    <property type="term" value="P:DNA topological change"/>
    <property type="evidence" value="ECO:0007669"/>
    <property type="project" value="UniProtKB-UniRule"/>
</dbReference>
<evidence type="ECO:0000256" key="9">
    <source>
        <dbReference type="ARBA" id="ARBA00023235"/>
    </source>
</evidence>
<evidence type="ECO:0000256" key="7">
    <source>
        <dbReference type="ARBA" id="ARBA00023029"/>
    </source>
</evidence>
<protein>
    <recommendedName>
        <fullName evidence="10">DNA topoisomerase 1</fullName>
        <ecNumber evidence="10">5.6.2.1</ecNumber>
    </recommendedName>
    <alternativeName>
        <fullName evidence="10">DNA topoisomerase I</fullName>
    </alternativeName>
</protein>
<dbReference type="InterPro" id="IPR013826">
    <property type="entry name" value="Topo_IA_cen_sub3"/>
</dbReference>
<dbReference type="SMART" id="SM00437">
    <property type="entry name" value="TOP1Ac"/>
    <property type="match status" value="1"/>
</dbReference>
<comment type="similarity">
    <text evidence="2 10">Belongs to the type IA topoisomerase family.</text>
</comment>
<keyword evidence="7 10" id="KW-0799">Topoisomerase</keyword>
<feature type="active site" description="O-(5'-phospho-DNA)-tyrosine intermediate" evidence="10">
    <location>
        <position position="297"/>
    </location>
</feature>
<dbReference type="HAMAP" id="MF_00952">
    <property type="entry name" value="Topoisom_1_prok"/>
    <property type="match status" value="1"/>
</dbReference>
<dbReference type="EMBL" id="JALBUR010000026">
    <property type="protein sequence ID" value="MDX8420209.1"/>
    <property type="molecule type" value="Genomic_DNA"/>
</dbReference>
<dbReference type="InterPro" id="IPR028612">
    <property type="entry name" value="Topoisom_1_IA"/>
</dbReference>
<organism evidence="14 15">
    <name type="scientific">Grylomicrobium aquisgranensis</name>
    <dbReference type="NCBI Taxonomy" id="2926318"/>
    <lineage>
        <taxon>Bacteria</taxon>
        <taxon>Bacillati</taxon>
        <taxon>Bacillota</taxon>
        <taxon>Erysipelotrichia</taxon>
        <taxon>Erysipelotrichales</taxon>
        <taxon>Erysipelotrichaceae</taxon>
        <taxon>Grylomicrobium</taxon>
    </lineage>
</organism>
<dbReference type="Gene3D" id="3.30.65.10">
    <property type="entry name" value="Bacterial Topoisomerase I, domain 1"/>
    <property type="match status" value="2"/>
</dbReference>
<dbReference type="GO" id="GO:0003917">
    <property type="term" value="F:DNA topoisomerase type I (single strand cut, ATP-independent) activity"/>
    <property type="evidence" value="ECO:0007669"/>
    <property type="project" value="UniProtKB-UniRule"/>
</dbReference>
<dbReference type="GO" id="GO:0003677">
    <property type="term" value="F:DNA binding"/>
    <property type="evidence" value="ECO:0007669"/>
    <property type="project" value="UniProtKB-KW"/>
</dbReference>
<dbReference type="InterPro" id="IPR003601">
    <property type="entry name" value="Topo_IA_2"/>
</dbReference>
<dbReference type="InterPro" id="IPR006171">
    <property type="entry name" value="TOPRIM_dom"/>
</dbReference>
<name>A0AB35U9B0_9FIRM</name>
<comment type="catalytic activity">
    <reaction evidence="1 10">
        <text>ATP-independent breakage of single-stranded DNA, followed by passage and rejoining.</text>
        <dbReference type="EC" id="5.6.2.1"/>
    </reaction>
</comment>
<evidence type="ECO:0000256" key="11">
    <source>
        <dbReference type="SAM" id="MobiDB-lite"/>
    </source>
</evidence>
<accession>A0AB35U9B0</accession>
<comment type="caution">
    <text evidence="14">The sequence shown here is derived from an EMBL/GenBank/DDBJ whole genome shotgun (WGS) entry which is preliminary data.</text>
</comment>
<dbReference type="InterPro" id="IPR023405">
    <property type="entry name" value="Topo_IA_core_domain"/>
</dbReference>
<dbReference type="CDD" id="cd03363">
    <property type="entry name" value="TOPRIM_TopoIA_TopoI"/>
    <property type="match status" value="1"/>
</dbReference>
<feature type="site" description="Interaction with DNA" evidence="10">
    <location>
        <position position="483"/>
    </location>
</feature>
<dbReference type="Gene3D" id="3.40.50.140">
    <property type="match status" value="1"/>
</dbReference>
<reference evidence="14 15" key="1">
    <citation type="submission" date="2022-03" db="EMBL/GenBank/DDBJ databases">
        <title>Novel taxa within the pig intestine.</title>
        <authorList>
            <person name="Wylensek D."/>
            <person name="Bishof K."/>
            <person name="Afrizal A."/>
            <person name="Clavel T."/>
        </authorList>
    </citation>
    <scope>NUCLEOTIDE SEQUENCE [LARGE SCALE GENOMIC DNA]</scope>
    <source>
        <strain evidence="14 15">CLA-KB-P133</strain>
    </source>
</reference>
<evidence type="ECO:0000256" key="4">
    <source>
        <dbReference type="ARBA" id="ARBA00022771"/>
    </source>
</evidence>
<feature type="region of interest" description="Disordered" evidence="11">
    <location>
        <begin position="667"/>
        <end position="737"/>
    </location>
</feature>
<keyword evidence="4" id="KW-0863">Zinc-finger</keyword>
<dbReference type="PROSITE" id="PS50880">
    <property type="entry name" value="TOPRIM"/>
    <property type="match status" value="1"/>
</dbReference>
<dbReference type="PRINTS" id="PR00417">
    <property type="entry name" value="PRTPISMRASEI"/>
</dbReference>
<dbReference type="Pfam" id="PF01751">
    <property type="entry name" value="Toprim"/>
    <property type="match status" value="1"/>
</dbReference>
<feature type="compositionally biased region" description="Basic and acidic residues" evidence="11">
    <location>
        <begin position="667"/>
        <end position="682"/>
    </location>
</feature>
<evidence type="ECO:0000256" key="5">
    <source>
        <dbReference type="ARBA" id="ARBA00022833"/>
    </source>
</evidence>
<feature type="domain" description="Toprim" evidence="12">
    <location>
        <begin position="2"/>
        <end position="115"/>
    </location>
</feature>
<keyword evidence="5" id="KW-0862">Zinc</keyword>
<proteinExistence type="inferred from homology"/>
<dbReference type="InterPro" id="IPR013497">
    <property type="entry name" value="Topo_IA_cen"/>
</dbReference>
<feature type="region of interest" description="Interaction with DNA" evidence="10">
    <location>
        <begin position="164"/>
        <end position="169"/>
    </location>
</feature>
<evidence type="ECO:0000256" key="6">
    <source>
        <dbReference type="ARBA" id="ARBA00022842"/>
    </source>
</evidence>
<dbReference type="InterPro" id="IPR005733">
    <property type="entry name" value="TopoI_bac-type"/>
</dbReference>
<keyword evidence="3" id="KW-0479">Metal-binding</keyword>
<dbReference type="EC" id="5.6.2.1" evidence="10"/>
<evidence type="ECO:0000256" key="8">
    <source>
        <dbReference type="ARBA" id="ARBA00023125"/>
    </source>
</evidence>
<evidence type="ECO:0000313" key="14">
    <source>
        <dbReference type="EMBL" id="MDX8420209.1"/>
    </source>
</evidence>
<keyword evidence="9 10" id="KW-0413">Isomerase</keyword>
<feature type="site" description="Interaction with DNA" evidence="10">
    <location>
        <position position="141"/>
    </location>
</feature>
<evidence type="ECO:0000259" key="12">
    <source>
        <dbReference type="PROSITE" id="PS50880"/>
    </source>
</evidence>
<dbReference type="AlphaFoldDB" id="A0AB35U9B0"/>
<keyword evidence="15" id="KW-1185">Reference proteome</keyword>
<dbReference type="InterPro" id="IPR023406">
    <property type="entry name" value="Topo_IA_AS"/>
</dbReference>
<dbReference type="PANTHER" id="PTHR42785">
    <property type="entry name" value="DNA TOPOISOMERASE, TYPE IA, CORE"/>
    <property type="match status" value="1"/>
</dbReference>
<feature type="site" description="Interaction with DNA" evidence="10">
    <location>
        <position position="142"/>
    </location>
</feature>
<dbReference type="InterPro" id="IPR013825">
    <property type="entry name" value="Topo_IA_cen_sub2"/>
</dbReference>
<dbReference type="CDD" id="cd00186">
    <property type="entry name" value="TOP1Ac"/>
    <property type="match status" value="1"/>
</dbReference>
<dbReference type="InterPro" id="IPR000380">
    <property type="entry name" value="Topo_IA"/>
</dbReference>
<feature type="domain" description="Topo IA-type catalytic" evidence="13">
    <location>
        <begin position="131"/>
        <end position="558"/>
    </location>
</feature>
<dbReference type="PROSITE" id="PS00396">
    <property type="entry name" value="TOPO_IA_1"/>
    <property type="match status" value="1"/>
</dbReference>
<dbReference type="PROSITE" id="PS52039">
    <property type="entry name" value="TOPO_IA_2"/>
    <property type="match status" value="1"/>
</dbReference>
<feature type="site" description="Interaction with DNA" evidence="10">
    <location>
        <position position="32"/>
    </location>
</feature>
<dbReference type="GO" id="GO:0005694">
    <property type="term" value="C:chromosome"/>
    <property type="evidence" value="ECO:0007669"/>
    <property type="project" value="InterPro"/>
</dbReference>
<evidence type="ECO:0000256" key="2">
    <source>
        <dbReference type="ARBA" id="ARBA00009446"/>
    </source>
</evidence>